<feature type="transmembrane region" description="Helical" evidence="2">
    <location>
        <begin position="193"/>
        <end position="218"/>
    </location>
</feature>
<feature type="transmembrane region" description="Helical" evidence="2">
    <location>
        <begin position="224"/>
        <end position="245"/>
    </location>
</feature>
<evidence type="ECO:0000256" key="1">
    <source>
        <dbReference type="SAM" id="MobiDB-lite"/>
    </source>
</evidence>
<organism evidence="4">
    <name type="scientific">Chaetoceros debilis</name>
    <dbReference type="NCBI Taxonomy" id="122233"/>
    <lineage>
        <taxon>Eukaryota</taxon>
        <taxon>Sar</taxon>
        <taxon>Stramenopiles</taxon>
        <taxon>Ochrophyta</taxon>
        <taxon>Bacillariophyta</taxon>
        <taxon>Coscinodiscophyceae</taxon>
        <taxon>Chaetocerotophycidae</taxon>
        <taxon>Chaetocerotales</taxon>
        <taxon>Chaetocerotaceae</taxon>
        <taxon>Chaetoceros</taxon>
    </lineage>
</organism>
<proteinExistence type="predicted"/>
<keyword evidence="2" id="KW-0812">Transmembrane</keyword>
<accession>A0A6S8UN11</accession>
<protein>
    <submittedName>
        <fullName evidence="4">Uncharacterized protein</fullName>
    </submittedName>
</protein>
<keyword evidence="2" id="KW-0472">Membrane</keyword>
<keyword evidence="2" id="KW-1133">Transmembrane helix</keyword>
<feature type="transmembrane region" description="Helical" evidence="2">
    <location>
        <begin position="153"/>
        <end position="172"/>
    </location>
</feature>
<sequence>MCWVGNIGLWISTKALAKRDMDESILAVVKAKAKEHNQMTEADNNEALVQNGRDEQDGDNAEPETNDDEVSSLRQSTKERKANLLKKKQDTNEYPTWKKIGICAATGICAVQLQFAFIFGEAITDLSLTNKIGEDGDVITTLPGSTHESGGAAIIWLLAISLSAPVAILNGICSSSFPLSSAIRSPLSRHVKVICTTSLPWIAHIHIYGVCATTLLPTKVAASIGWPMLMMVTSGQALVLSVFLGEWKAASEDTIRTLKLSLGTSVVGIAILMSSVAVSR</sequence>
<evidence type="ECO:0000313" key="4">
    <source>
        <dbReference type="EMBL" id="CAE0465429.1"/>
    </source>
</evidence>
<dbReference type="AlphaFoldDB" id="A0A6S8UN11"/>
<reference evidence="4" key="1">
    <citation type="submission" date="2021-01" db="EMBL/GenBank/DDBJ databases">
        <authorList>
            <person name="Corre E."/>
            <person name="Pelletier E."/>
            <person name="Niang G."/>
            <person name="Scheremetjew M."/>
            <person name="Finn R."/>
            <person name="Kale V."/>
            <person name="Holt S."/>
            <person name="Cochrane G."/>
            <person name="Meng A."/>
            <person name="Brown T."/>
            <person name="Cohen L."/>
        </authorList>
    </citation>
    <scope>NUCLEOTIDE SEQUENCE</scope>
    <source>
        <strain evidence="4">MM31A-1</strain>
    </source>
</reference>
<feature type="transmembrane region" description="Helical" evidence="2">
    <location>
        <begin position="257"/>
        <end position="278"/>
    </location>
</feature>
<dbReference type="EMBL" id="HBIO01013207">
    <property type="protein sequence ID" value="CAE0465429.1"/>
    <property type="molecule type" value="Transcribed_RNA"/>
</dbReference>
<evidence type="ECO:0000256" key="2">
    <source>
        <dbReference type="SAM" id="Phobius"/>
    </source>
</evidence>
<gene>
    <name evidence="3" type="ORF">CDEB00056_LOCUS10269</name>
    <name evidence="4" type="ORF">CDEB00056_LOCUS10270</name>
</gene>
<feature type="compositionally biased region" description="Acidic residues" evidence="1">
    <location>
        <begin position="56"/>
        <end position="70"/>
    </location>
</feature>
<feature type="region of interest" description="Disordered" evidence="1">
    <location>
        <begin position="37"/>
        <end position="75"/>
    </location>
</feature>
<evidence type="ECO:0000313" key="3">
    <source>
        <dbReference type="EMBL" id="CAE0465428.1"/>
    </source>
</evidence>
<dbReference type="EMBL" id="HBIO01013206">
    <property type="protein sequence ID" value="CAE0465428.1"/>
    <property type="molecule type" value="Transcribed_RNA"/>
</dbReference>
<name>A0A6S8UN11_9STRA</name>